<comment type="caution">
    <text evidence="12">The sequence shown here is derived from an EMBL/GenBank/DDBJ whole genome shotgun (WGS) entry which is preliminary data.</text>
</comment>
<dbReference type="GO" id="GO:0006567">
    <property type="term" value="P:L-threonine catabolic process"/>
    <property type="evidence" value="ECO:0007669"/>
    <property type="project" value="TreeGrafter"/>
</dbReference>
<keyword evidence="9" id="KW-0456">Lyase</keyword>
<reference evidence="12 13" key="1">
    <citation type="submission" date="2012-10" db="EMBL/GenBank/DDBJ databases">
        <title>Genome sequencing and analysis of entomopathogenic fungi Beauveria bassiana D1-5.</title>
        <authorList>
            <person name="Li Q."/>
            <person name="Wang L."/>
            <person name="Zhang Z."/>
            <person name="Wang Q."/>
            <person name="Ren J."/>
            <person name="Wang M."/>
            <person name="Xu W."/>
            <person name="Wang J."/>
            <person name="Lu Y."/>
            <person name="Du Q."/>
            <person name="Sun Z."/>
        </authorList>
    </citation>
    <scope>NUCLEOTIDE SEQUENCE [LARGE SCALE GENOMIC DNA]</scope>
    <source>
        <strain evidence="12 13">D1-5</strain>
    </source>
</reference>
<evidence type="ECO:0000256" key="1">
    <source>
        <dbReference type="ARBA" id="ARBA00001933"/>
    </source>
</evidence>
<evidence type="ECO:0000313" key="12">
    <source>
        <dbReference type="EMBL" id="KGQ03916.1"/>
    </source>
</evidence>
<evidence type="ECO:0000256" key="9">
    <source>
        <dbReference type="ARBA" id="ARBA00023239"/>
    </source>
</evidence>
<dbReference type="SUPFAM" id="SSF53686">
    <property type="entry name" value="Tryptophan synthase beta subunit-like PLP-dependent enzymes"/>
    <property type="match status" value="1"/>
</dbReference>
<dbReference type="InterPro" id="IPR036052">
    <property type="entry name" value="TrpB-like_PALP_sf"/>
</dbReference>
<dbReference type="InterPro" id="IPR000634">
    <property type="entry name" value="Ser/Thr_deHydtase_PyrdxlP-BS"/>
</dbReference>
<dbReference type="EC" id="4.3.1.17" evidence="5"/>
<dbReference type="GO" id="GO:0003941">
    <property type="term" value="F:L-serine ammonia-lyase activity"/>
    <property type="evidence" value="ECO:0007669"/>
    <property type="project" value="UniProtKB-EC"/>
</dbReference>
<evidence type="ECO:0000256" key="6">
    <source>
        <dbReference type="ARBA" id="ARBA00022432"/>
    </source>
</evidence>
<dbReference type="Pfam" id="PF08843">
    <property type="entry name" value="AbiEii"/>
    <property type="match status" value="1"/>
</dbReference>
<evidence type="ECO:0000256" key="7">
    <source>
        <dbReference type="ARBA" id="ARBA00022490"/>
    </source>
</evidence>
<dbReference type="GO" id="GO:0006094">
    <property type="term" value="P:gluconeogenesis"/>
    <property type="evidence" value="ECO:0007669"/>
    <property type="project" value="UniProtKB-KW"/>
</dbReference>
<dbReference type="InterPro" id="IPR001926">
    <property type="entry name" value="TrpB-like_PALP"/>
</dbReference>
<dbReference type="GO" id="GO:0004794">
    <property type="term" value="F:threonine deaminase activity"/>
    <property type="evidence" value="ECO:0007669"/>
    <property type="project" value="TreeGrafter"/>
</dbReference>
<dbReference type="eggNOG" id="KOG1250">
    <property type="taxonomic scope" value="Eukaryota"/>
</dbReference>
<evidence type="ECO:0000256" key="2">
    <source>
        <dbReference type="ARBA" id="ARBA00004496"/>
    </source>
</evidence>
<proteinExistence type="inferred from homology"/>
<sequence length="682" mass="74640">MASQADNQGAKFFGKDNPFELRELENQSLDATDEELAEAARYIENIFGDAHAWCGGWALRLRGSERRTEDLDVVVRAPSTASIWEQLKPYSSIILYYYKHILEEGGDQFKIFVDLDEQRVVCVDVILAGRLHTPTLETRDDVDEVSALLNGTVVKKRVVSLRWQVSQKLHAIATRRKESDCTDLVWLIARYPEIGTWIQDEDESKRKAFFDWYYDNEMDGAEVDVMKRSANSISKVSDGLSDAGHSTHTPHAIGAVEFEGRDANTAARYVVLVENPYNIECLLDLLQAGLHGKFKVLLIRGWLLKRYMHLSEAGADFGQLIPRRRLVRAATASHPPPSRAKTLTLFPPPRSNVYLKLENLQPSGSFKSRGIGHFMVEQLKALRAQPGASSDSAAHFYCSSGGNAGLACVHAALTLGCLATVVVPLSTTEFMIGKLREAGASDVLQVGASWQEADDHLTGTLMPAARAAGEAPVYVPPFDAQGIWDGNAGITRELLRQLGTAVNHYPVTSPAAEGLSEMSPPNIDAIVCSVGGGGLFSGIMQGVEEFGVQHRTRVVAVETEGADSLHQAVQRMEPVTLPAITSLATSLGARRVCRQAFEYGLRDNVSTAVLSDAEAIRACRRFADEEHFVVELACGVCPALIYNGQIKDHIPGFNENSTVVIVVCGGSNMSYEIMDKYMAGLE</sequence>
<comment type="pathway">
    <text evidence="3">Carbohydrate biosynthesis; gluconeogenesis.</text>
</comment>
<dbReference type="Pfam" id="PF00291">
    <property type="entry name" value="PALP"/>
    <property type="match status" value="1"/>
</dbReference>
<dbReference type="PANTHER" id="PTHR48078">
    <property type="entry name" value="THREONINE DEHYDRATASE, MITOCHONDRIAL-RELATED"/>
    <property type="match status" value="1"/>
</dbReference>
<evidence type="ECO:0000259" key="11">
    <source>
        <dbReference type="Pfam" id="PF00291"/>
    </source>
</evidence>
<dbReference type="GO" id="GO:0005737">
    <property type="term" value="C:cytoplasm"/>
    <property type="evidence" value="ECO:0007669"/>
    <property type="project" value="UniProtKB-SubCell"/>
</dbReference>
<comment type="cofactor">
    <cofactor evidence="1">
        <name>pyridoxal 5'-phosphate</name>
        <dbReference type="ChEBI" id="CHEBI:597326"/>
    </cofactor>
</comment>
<dbReference type="Proteomes" id="UP000030106">
    <property type="component" value="Unassembled WGS sequence"/>
</dbReference>
<comment type="similarity">
    <text evidence="4">Belongs to the serine/threonine dehydratase family.</text>
</comment>
<feature type="domain" description="Tryptophan synthase beta chain-like PALP" evidence="11">
    <location>
        <begin position="351"/>
        <end position="665"/>
    </location>
</feature>
<evidence type="ECO:0000256" key="5">
    <source>
        <dbReference type="ARBA" id="ARBA00012093"/>
    </source>
</evidence>
<dbReference type="AlphaFoldDB" id="A0A0A2V7R8"/>
<evidence type="ECO:0000256" key="3">
    <source>
        <dbReference type="ARBA" id="ARBA00004742"/>
    </source>
</evidence>
<keyword evidence="7" id="KW-0963">Cytoplasm</keyword>
<protein>
    <recommendedName>
        <fullName evidence="5">L-serine ammonia-lyase</fullName>
        <ecNumber evidence="5">4.3.1.17</ecNumber>
    </recommendedName>
</protein>
<dbReference type="Gene3D" id="3.40.50.1100">
    <property type="match status" value="2"/>
</dbReference>
<comment type="subcellular location">
    <subcellularLocation>
        <location evidence="2">Cytoplasm</location>
    </subcellularLocation>
</comment>
<accession>A0A0A2V7R8</accession>
<dbReference type="InterPro" id="IPR050147">
    <property type="entry name" value="Ser/Thr_Dehydratase"/>
</dbReference>
<gene>
    <name evidence="12" type="ORF">BBAD15_g10845</name>
</gene>
<evidence type="ECO:0000313" key="13">
    <source>
        <dbReference type="Proteomes" id="UP000030106"/>
    </source>
</evidence>
<dbReference type="InterPro" id="IPR014942">
    <property type="entry name" value="AbiEii"/>
</dbReference>
<dbReference type="GO" id="GO:0030170">
    <property type="term" value="F:pyridoxal phosphate binding"/>
    <property type="evidence" value="ECO:0007669"/>
    <property type="project" value="InterPro"/>
</dbReference>
<dbReference type="GO" id="GO:0006565">
    <property type="term" value="P:L-serine catabolic process"/>
    <property type="evidence" value="ECO:0007669"/>
    <property type="project" value="TreeGrafter"/>
</dbReference>
<evidence type="ECO:0000256" key="8">
    <source>
        <dbReference type="ARBA" id="ARBA00022898"/>
    </source>
</evidence>
<keyword evidence="8" id="KW-0663">Pyridoxal phosphate</keyword>
<comment type="catalytic activity">
    <reaction evidence="10">
        <text>L-serine = pyruvate + NH4(+)</text>
        <dbReference type="Rhea" id="RHEA:19169"/>
        <dbReference type="ChEBI" id="CHEBI:15361"/>
        <dbReference type="ChEBI" id="CHEBI:28938"/>
        <dbReference type="ChEBI" id="CHEBI:33384"/>
        <dbReference type="EC" id="4.3.1.17"/>
    </reaction>
</comment>
<dbReference type="FunFam" id="3.40.50.1100:FF:000040">
    <property type="entry name" value="L-serine dehydratase, putative"/>
    <property type="match status" value="1"/>
</dbReference>
<organism evidence="12 13">
    <name type="scientific">Beauveria bassiana D1-5</name>
    <dbReference type="NCBI Taxonomy" id="1245745"/>
    <lineage>
        <taxon>Eukaryota</taxon>
        <taxon>Fungi</taxon>
        <taxon>Dikarya</taxon>
        <taxon>Ascomycota</taxon>
        <taxon>Pezizomycotina</taxon>
        <taxon>Sordariomycetes</taxon>
        <taxon>Hypocreomycetidae</taxon>
        <taxon>Hypocreales</taxon>
        <taxon>Cordycipitaceae</taxon>
        <taxon>Beauveria</taxon>
    </lineage>
</organism>
<dbReference type="OrthoDB" id="7773036at2759"/>
<dbReference type="EMBL" id="ANFO01001142">
    <property type="protein sequence ID" value="KGQ03916.1"/>
    <property type="molecule type" value="Genomic_DNA"/>
</dbReference>
<keyword evidence="6" id="KW-0312">Gluconeogenesis</keyword>
<dbReference type="GO" id="GO:0009097">
    <property type="term" value="P:isoleucine biosynthetic process"/>
    <property type="evidence" value="ECO:0007669"/>
    <property type="project" value="TreeGrafter"/>
</dbReference>
<evidence type="ECO:0000256" key="10">
    <source>
        <dbReference type="ARBA" id="ARBA00049406"/>
    </source>
</evidence>
<dbReference type="PANTHER" id="PTHR48078:SF2">
    <property type="entry name" value="CATABOLIC L-SERINE_THREONINE DEHYDRATASE"/>
    <property type="match status" value="1"/>
</dbReference>
<dbReference type="HOGENOM" id="CLU_403309_0_0_1"/>
<name>A0A0A2V7R8_BEABA</name>
<dbReference type="PROSITE" id="PS00165">
    <property type="entry name" value="DEHYDRATASE_SER_THR"/>
    <property type="match status" value="1"/>
</dbReference>
<dbReference type="STRING" id="1245745.A0A0A2V7R8"/>
<evidence type="ECO:0000256" key="4">
    <source>
        <dbReference type="ARBA" id="ARBA00010869"/>
    </source>
</evidence>